<organism evidence="2 3">
    <name type="scientific">Asparagus officinalis</name>
    <name type="common">Garden asparagus</name>
    <dbReference type="NCBI Taxonomy" id="4686"/>
    <lineage>
        <taxon>Eukaryota</taxon>
        <taxon>Viridiplantae</taxon>
        <taxon>Streptophyta</taxon>
        <taxon>Embryophyta</taxon>
        <taxon>Tracheophyta</taxon>
        <taxon>Spermatophyta</taxon>
        <taxon>Magnoliopsida</taxon>
        <taxon>Liliopsida</taxon>
        <taxon>Asparagales</taxon>
        <taxon>Asparagaceae</taxon>
        <taxon>Asparagoideae</taxon>
        <taxon>Asparagus</taxon>
    </lineage>
</organism>
<gene>
    <name evidence="2" type="ORF">A4U43_C03F31460</name>
</gene>
<dbReference type="Gramene" id="ONK76724">
    <property type="protein sequence ID" value="ONK76724"/>
    <property type="gene ID" value="A4U43_C03F31460"/>
</dbReference>
<reference evidence="3" key="1">
    <citation type="journal article" date="2017" name="Nat. Commun.">
        <title>The asparagus genome sheds light on the origin and evolution of a young Y chromosome.</title>
        <authorList>
            <person name="Harkess A."/>
            <person name="Zhou J."/>
            <person name="Xu C."/>
            <person name="Bowers J.E."/>
            <person name="Van der Hulst R."/>
            <person name="Ayyampalayam S."/>
            <person name="Mercati F."/>
            <person name="Riccardi P."/>
            <person name="McKain M.R."/>
            <person name="Kakrana A."/>
            <person name="Tang H."/>
            <person name="Ray J."/>
            <person name="Groenendijk J."/>
            <person name="Arikit S."/>
            <person name="Mathioni S.M."/>
            <person name="Nakano M."/>
            <person name="Shan H."/>
            <person name="Telgmann-Rauber A."/>
            <person name="Kanno A."/>
            <person name="Yue Z."/>
            <person name="Chen H."/>
            <person name="Li W."/>
            <person name="Chen Y."/>
            <person name="Xu X."/>
            <person name="Zhang Y."/>
            <person name="Luo S."/>
            <person name="Chen H."/>
            <person name="Gao J."/>
            <person name="Mao Z."/>
            <person name="Pires J.C."/>
            <person name="Luo M."/>
            <person name="Kudrna D."/>
            <person name="Wing R.A."/>
            <person name="Meyers B.C."/>
            <person name="Yi K."/>
            <person name="Kong H."/>
            <person name="Lavrijsen P."/>
            <person name="Sunseri F."/>
            <person name="Falavigna A."/>
            <person name="Ye Y."/>
            <person name="Leebens-Mack J.H."/>
            <person name="Chen G."/>
        </authorList>
    </citation>
    <scope>NUCLEOTIDE SEQUENCE [LARGE SCALE GENOMIC DNA]</scope>
    <source>
        <strain evidence="3">cv. DH0086</strain>
    </source>
</reference>
<name>A0A5P1FF90_ASPOF</name>
<proteinExistence type="predicted"/>
<dbReference type="EMBL" id="CM007383">
    <property type="protein sequence ID" value="ONK76724.1"/>
    <property type="molecule type" value="Genomic_DNA"/>
</dbReference>
<feature type="compositionally biased region" description="Low complexity" evidence="1">
    <location>
        <begin position="274"/>
        <end position="290"/>
    </location>
</feature>
<evidence type="ECO:0000256" key="1">
    <source>
        <dbReference type="SAM" id="MobiDB-lite"/>
    </source>
</evidence>
<protein>
    <submittedName>
        <fullName evidence="2">Uncharacterized protein</fullName>
    </submittedName>
</protein>
<accession>A0A5P1FF90</accession>
<feature type="region of interest" description="Disordered" evidence="1">
    <location>
        <begin position="88"/>
        <end position="123"/>
    </location>
</feature>
<evidence type="ECO:0000313" key="2">
    <source>
        <dbReference type="EMBL" id="ONK76724.1"/>
    </source>
</evidence>
<feature type="region of interest" description="Disordered" evidence="1">
    <location>
        <begin position="155"/>
        <end position="321"/>
    </location>
</feature>
<keyword evidence="3" id="KW-1185">Reference proteome</keyword>
<evidence type="ECO:0000313" key="3">
    <source>
        <dbReference type="Proteomes" id="UP000243459"/>
    </source>
</evidence>
<dbReference type="AlphaFoldDB" id="A0A5P1FF90"/>
<dbReference type="Proteomes" id="UP000243459">
    <property type="component" value="Chromosome 3"/>
</dbReference>
<feature type="compositionally biased region" description="Low complexity" evidence="1">
    <location>
        <begin position="303"/>
        <end position="315"/>
    </location>
</feature>
<feature type="compositionally biased region" description="Low complexity" evidence="1">
    <location>
        <begin position="203"/>
        <end position="224"/>
    </location>
</feature>
<feature type="compositionally biased region" description="Basic and acidic residues" evidence="1">
    <location>
        <begin position="96"/>
        <end position="111"/>
    </location>
</feature>
<feature type="compositionally biased region" description="Pro residues" evidence="1">
    <location>
        <begin position="225"/>
        <end position="237"/>
    </location>
</feature>
<sequence>MRSAATDFSFAGGWSVLRWAAVVESPRPRVGEPEIRRTAVVQSLGSWVFEVWFGLGRRRISMGLGGNEEPSPAQAKLCVFFLTLNPKKNLSPHPKPSRDPTEIGKEEEEKGPSSSSSAQPSKIRRKIKMGKLLPCMPRPLPLPSSNALSSLIASVSSAPQPNPPQDQNPKNPRERNPKPQKPPRPSHPQQAAPKPLHLPFPPSAISALDSIPASSSSAGGSSRHLPPPVLLSPPRPSPADALAFSARVGARSAPPSTPSSPHSCSHPLPPPLPVLSLMSSPRSPPTASSADVAARSLLSSGHPPRQSPSSSTSRGPPDHFT</sequence>